<accession>A0A380LK00</accession>
<evidence type="ECO:0000313" key="2">
    <source>
        <dbReference type="EMBL" id="SUO03567.1"/>
    </source>
</evidence>
<dbReference type="OrthoDB" id="9801454at2"/>
<keyword evidence="3" id="KW-1185">Reference proteome</keyword>
<dbReference type="InterPro" id="IPR036653">
    <property type="entry name" value="CinA-like_C"/>
</dbReference>
<dbReference type="RefSeq" id="WP_022788944.1">
    <property type="nucleotide sequence ID" value="NZ_UHFX01000003.1"/>
</dbReference>
<dbReference type="NCBIfam" id="TIGR00199">
    <property type="entry name" value="PncC_domain"/>
    <property type="match status" value="1"/>
</dbReference>
<dbReference type="AlphaFoldDB" id="A0A380LK00"/>
<sequence>MSAQELVKLCTRKKRTIASCESLTAGLFSAEIASVPGASKVLKGGIITYFTEIKEKVVGVEAEVISKYGVVSKECADQMAQKTRELLESDYCVSFTGNAGPDTMEKKPAGLVYCSIASKKGVKNFKLFLDHKSRNEVRKEAVEIMIQNLIQEITKE</sequence>
<dbReference type="SUPFAM" id="SSF142433">
    <property type="entry name" value="CinA-like"/>
    <property type="match status" value="1"/>
</dbReference>
<evidence type="ECO:0000313" key="3">
    <source>
        <dbReference type="Proteomes" id="UP000255523"/>
    </source>
</evidence>
<dbReference type="Gene3D" id="3.90.950.20">
    <property type="entry name" value="CinA-like"/>
    <property type="match status" value="1"/>
</dbReference>
<gene>
    <name evidence="2" type="ORF">NCTC11087_00431</name>
</gene>
<feature type="domain" description="CinA C-terminal" evidence="1">
    <location>
        <begin position="3"/>
        <end position="151"/>
    </location>
</feature>
<dbReference type="GeneID" id="77461419"/>
<proteinExistence type="predicted"/>
<reference evidence="2 3" key="1">
    <citation type="submission" date="2018-06" db="EMBL/GenBank/DDBJ databases">
        <authorList>
            <consortium name="Pathogen Informatics"/>
            <person name="Doyle S."/>
        </authorList>
    </citation>
    <scope>NUCLEOTIDE SEQUENCE [LARGE SCALE GENOMIC DNA]</scope>
    <source>
        <strain evidence="2 3">NCTC11087</strain>
    </source>
</reference>
<dbReference type="EMBL" id="UHFX01000003">
    <property type="protein sequence ID" value="SUO03567.1"/>
    <property type="molecule type" value="Genomic_DNA"/>
</dbReference>
<name>A0A380LK00_9FIRM</name>
<dbReference type="InterPro" id="IPR008136">
    <property type="entry name" value="CinA_C"/>
</dbReference>
<organism evidence="2 3">
    <name type="scientific">Faecalicoccus pleomorphus</name>
    <dbReference type="NCBI Taxonomy" id="1323"/>
    <lineage>
        <taxon>Bacteria</taxon>
        <taxon>Bacillati</taxon>
        <taxon>Bacillota</taxon>
        <taxon>Erysipelotrichia</taxon>
        <taxon>Erysipelotrichales</taxon>
        <taxon>Erysipelotrichaceae</taxon>
        <taxon>Faecalicoccus</taxon>
    </lineage>
</organism>
<dbReference type="Proteomes" id="UP000255523">
    <property type="component" value="Unassembled WGS sequence"/>
</dbReference>
<protein>
    <submittedName>
        <fullName evidence="2">Competence damage-inducible protein A</fullName>
    </submittedName>
</protein>
<dbReference type="Pfam" id="PF02464">
    <property type="entry name" value="CinA"/>
    <property type="match status" value="1"/>
</dbReference>
<evidence type="ECO:0000259" key="1">
    <source>
        <dbReference type="Pfam" id="PF02464"/>
    </source>
</evidence>